<evidence type="ECO:0000313" key="10">
    <source>
        <dbReference type="EMBL" id="TKR81137.1"/>
    </source>
</evidence>
<dbReference type="Gene3D" id="3.30.40.10">
    <property type="entry name" value="Zinc/RING finger domain, C3HC4 (zinc finger)"/>
    <property type="match status" value="1"/>
</dbReference>
<dbReference type="AlphaFoldDB" id="A0A4U5NDS5"/>
<feature type="repeat" description="WD" evidence="7">
    <location>
        <begin position="502"/>
        <end position="542"/>
    </location>
</feature>
<dbReference type="SMART" id="SM00184">
    <property type="entry name" value="RING"/>
    <property type="match status" value="1"/>
</dbReference>
<keyword evidence="2" id="KW-0479">Metal-binding</keyword>
<dbReference type="InterPro" id="IPR013083">
    <property type="entry name" value="Znf_RING/FYVE/PHD"/>
</dbReference>
<dbReference type="Gene3D" id="2.130.10.10">
    <property type="entry name" value="YVTN repeat-like/Quinoprotein amine dehydrogenase"/>
    <property type="match status" value="1"/>
</dbReference>
<evidence type="ECO:0000256" key="5">
    <source>
        <dbReference type="ARBA" id="ARBA00022833"/>
    </source>
</evidence>
<dbReference type="PROSITE" id="PS00518">
    <property type="entry name" value="ZF_RING_1"/>
    <property type="match status" value="1"/>
</dbReference>
<evidence type="ECO:0000256" key="8">
    <source>
        <dbReference type="SAM" id="MobiDB-lite"/>
    </source>
</evidence>
<proteinExistence type="predicted"/>
<dbReference type="PROSITE" id="PS50294">
    <property type="entry name" value="WD_REPEATS_REGION"/>
    <property type="match status" value="1"/>
</dbReference>
<evidence type="ECO:0000256" key="3">
    <source>
        <dbReference type="ARBA" id="ARBA00022737"/>
    </source>
</evidence>
<evidence type="ECO:0000256" key="4">
    <source>
        <dbReference type="ARBA" id="ARBA00022771"/>
    </source>
</evidence>
<dbReference type="InterPro" id="IPR042755">
    <property type="entry name" value="COP1"/>
</dbReference>
<evidence type="ECO:0000256" key="6">
    <source>
        <dbReference type="PROSITE-ProRule" id="PRU00175"/>
    </source>
</evidence>
<dbReference type="GO" id="GO:0008270">
    <property type="term" value="F:zinc ion binding"/>
    <property type="evidence" value="ECO:0007669"/>
    <property type="project" value="UniProtKB-KW"/>
</dbReference>
<gene>
    <name evidence="10" type="ORF">L596_015065</name>
</gene>
<dbReference type="EMBL" id="AZBU02000004">
    <property type="protein sequence ID" value="TKR81137.1"/>
    <property type="molecule type" value="Genomic_DNA"/>
</dbReference>
<name>A0A4U5NDS5_STECR</name>
<comment type="caution">
    <text evidence="10">The sequence shown here is derived from an EMBL/GenBank/DDBJ whole genome shotgun (WGS) entry which is preliminary data.</text>
</comment>
<dbReference type="SMART" id="SM00320">
    <property type="entry name" value="WD40"/>
    <property type="match status" value="7"/>
</dbReference>
<feature type="repeat" description="WD" evidence="7">
    <location>
        <begin position="416"/>
        <end position="458"/>
    </location>
</feature>
<sequence length="643" mass="72161">MAECFRKAKKRPMLDEDYPAVQMPPASGDLSRPSSSSKHYNCPICQKIFMQPYSTVCGHTFCSPCIMNLLHTGECPKCPICGTQLDKFNARIFPNHMVASMADEELQRTIAKRNRRIQDPANDFQKIHELCDDITQISELSSIQKVCDMVLNRRMELQMKSEHRKHLLMDDFLDQMIHNRQMNMETIKEELELLKADKLRIKSVMETDQQSRAVPDATASTSEVSMEVAGEGAMASFPAKVPNIDSEFEKFRGRMTRHFDGLSAAYFESRKKPSPTSIEENAVSQNRLVGSCAADIDEFSEVLRGMSQYGEIRKLAQLNYNCEATPVLSIVSSIEFDKDGEYFVVAGVTKKIKVYDYEAVVGNKTGIHHSKAELSCSSKISNVSWNPYTKSLLASSDYDGTVQLWDTNTTQKLRSFKEHEKRCWTVQFNNVDPHLMASGSDDSKVKLWSVSTDKSVGTIDARVNVCCVYFSPTSRNHLVFGCADHCVHLYDIRYPLRAVNVFRGHRKAVSYVKYCSENEVVSASTDSNLRVWDVNTGQCLRTMKGHTNEKNFVGLATDGNHIVCGSENNNLYLYYKGLSNPLMNYDFATSSEGSSEISEFAMTAPNNEITGGSDFVSAVCWKKNSNVVVAANSQGTTQILQLV</sequence>
<dbReference type="PROSITE" id="PS00678">
    <property type="entry name" value="WD_REPEATS_1"/>
    <property type="match status" value="2"/>
</dbReference>
<dbReference type="InterPro" id="IPR017907">
    <property type="entry name" value="Znf_RING_CS"/>
</dbReference>
<evidence type="ECO:0000256" key="1">
    <source>
        <dbReference type="ARBA" id="ARBA00022574"/>
    </source>
</evidence>
<dbReference type="PANTHER" id="PTHR44080">
    <property type="entry name" value="E3 UBIQUITIN-PROTEIN LIGASE COP1"/>
    <property type="match status" value="1"/>
</dbReference>
<dbReference type="InterPro" id="IPR020472">
    <property type="entry name" value="WD40_PAC1"/>
</dbReference>
<organism evidence="10">
    <name type="scientific">Steinernema carpocapsae</name>
    <name type="common">Entomopathogenic nematode</name>
    <dbReference type="NCBI Taxonomy" id="34508"/>
    <lineage>
        <taxon>Eukaryota</taxon>
        <taxon>Metazoa</taxon>
        <taxon>Ecdysozoa</taxon>
        <taxon>Nematoda</taxon>
        <taxon>Chromadorea</taxon>
        <taxon>Rhabditida</taxon>
        <taxon>Tylenchina</taxon>
        <taxon>Panagrolaimomorpha</taxon>
        <taxon>Strongyloidoidea</taxon>
        <taxon>Steinernematidae</taxon>
        <taxon>Steinernema</taxon>
    </lineage>
</organism>
<keyword evidence="3" id="KW-0677">Repeat</keyword>
<keyword evidence="5" id="KW-0862">Zinc</keyword>
<dbReference type="PROSITE" id="PS50089">
    <property type="entry name" value="ZF_RING_2"/>
    <property type="match status" value="1"/>
</dbReference>
<dbReference type="PRINTS" id="PR00320">
    <property type="entry name" value="GPROTEINBRPT"/>
</dbReference>
<evidence type="ECO:0000256" key="2">
    <source>
        <dbReference type="ARBA" id="ARBA00022723"/>
    </source>
</evidence>
<reference evidence="10" key="3">
    <citation type="journal article" date="2019" name="G3 (Bethesda)">
        <title>Hybrid Assembly of the Genome of the Entomopathogenic Nematode Steinernema carpocapsae Identifies the X-Chromosome.</title>
        <authorList>
            <person name="Serra L."/>
            <person name="Macchietto M."/>
            <person name="Macias-Munoz A."/>
            <person name="McGill C.J."/>
            <person name="Rodriguez I.M."/>
            <person name="Rodriguez B."/>
            <person name="Murad R."/>
            <person name="Mortazavi A."/>
        </authorList>
    </citation>
    <scope>NUCLEOTIDE SEQUENCE</scope>
    <source>
        <strain evidence="10">ALL</strain>
    </source>
</reference>
<reference evidence="10" key="1">
    <citation type="submission" date="2013-11" db="EMBL/GenBank/DDBJ databases">
        <authorList>
            <person name="Sternberg P."/>
            <person name="Dillman A."/>
            <person name="Macchietto M."/>
        </authorList>
    </citation>
    <scope>NUCLEOTIDE SEQUENCE</scope>
    <source>
        <strain evidence="10">ALL</strain>
    </source>
</reference>
<dbReference type="PANTHER" id="PTHR44080:SF1">
    <property type="entry name" value="E3 UBIQUITIN-PROTEIN LIGASE COP1"/>
    <property type="match status" value="1"/>
</dbReference>
<dbReference type="SUPFAM" id="SSF57850">
    <property type="entry name" value="RING/U-box"/>
    <property type="match status" value="1"/>
</dbReference>
<dbReference type="PROSITE" id="PS50082">
    <property type="entry name" value="WD_REPEATS_2"/>
    <property type="match status" value="3"/>
</dbReference>
<dbReference type="SUPFAM" id="SSF50978">
    <property type="entry name" value="WD40 repeat-like"/>
    <property type="match status" value="1"/>
</dbReference>
<dbReference type="InterPro" id="IPR015943">
    <property type="entry name" value="WD40/YVTN_repeat-like_dom_sf"/>
</dbReference>
<dbReference type="CDD" id="cd00200">
    <property type="entry name" value="WD40"/>
    <property type="match status" value="1"/>
</dbReference>
<feature type="domain" description="RING-type" evidence="9">
    <location>
        <begin position="42"/>
        <end position="81"/>
    </location>
</feature>
<protein>
    <recommendedName>
        <fullName evidence="9">RING-type domain-containing protein</fullName>
    </recommendedName>
</protein>
<evidence type="ECO:0000259" key="9">
    <source>
        <dbReference type="PROSITE" id="PS50089"/>
    </source>
</evidence>
<feature type="repeat" description="WD" evidence="7">
    <location>
        <begin position="377"/>
        <end position="415"/>
    </location>
</feature>
<dbReference type="OrthoDB" id="273771at2759"/>
<dbReference type="STRING" id="34508.A0A4U5NDS5"/>
<keyword evidence="1 7" id="KW-0853">WD repeat</keyword>
<dbReference type="Pfam" id="PF00400">
    <property type="entry name" value="WD40"/>
    <property type="match status" value="5"/>
</dbReference>
<keyword evidence="4 6" id="KW-0863">Zinc-finger</keyword>
<dbReference type="InterPro" id="IPR001680">
    <property type="entry name" value="WD40_rpt"/>
</dbReference>
<dbReference type="InterPro" id="IPR019775">
    <property type="entry name" value="WD40_repeat_CS"/>
</dbReference>
<reference evidence="10" key="2">
    <citation type="journal article" date="2015" name="Genome Biol.">
        <title>Comparative genomics of Steinernema reveals deeply conserved gene regulatory networks.</title>
        <authorList>
            <person name="Dillman A.R."/>
            <person name="Macchietto M."/>
            <person name="Porter C.F."/>
            <person name="Rogers A."/>
            <person name="Williams B."/>
            <person name="Antoshechkin I."/>
            <person name="Lee M.M."/>
            <person name="Goodwin Z."/>
            <person name="Lu X."/>
            <person name="Lewis E.E."/>
            <person name="Goodrich-Blair H."/>
            <person name="Stock S.P."/>
            <person name="Adams B.J."/>
            <person name="Sternberg P.W."/>
            <person name="Mortazavi A."/>
        </authorList>
    </citation>
    <scope>NUCLEOTIDE SEQUENCE [LARGE SCALE GENOMIC DNA]</scope>
    <source>
        <strain evidence="10">ALL</strain>
    </source>
</reference>
<accession>A0A4U5NDS5</accession>
<dbReference type="GO" id="GO:0043161">
    <property type="term" value="P:proteasome-mediated ubiquitin-dependent protein catabolic process"/>
    <property type="evidence" value="ECO:0007669"/>
    <property type="project" value="TreeGrafter"/>
</dbReference>
<evidence type="ECO:0000256" key="7">
    <source>
        <dbReference type="PROSITE-ProRule" id="PRU00221"/>
    </source>
</evidence>
<dbReference type="InterPro" id="IPR036322">
    <property type="entry name" value="WD40_repeat_dom_sf"/>
</dbReference>
<feature type="region of interest" description="Disordered" evidence="8">
    <location>
        <begin position="16"/>
        <end position="35"/>
    </location>
</feature>
<dbReference type="Pfam" id="PF13923">
    <property type="entry name" value="zf-C3HC4_2"/>
    <property type="match status" value="1"/>
</dbReference>
<dbReference type="GO" id="GO:0061630">
    <property type="term" value="F:ubiquitin protein ligase activity"/>
    <property type="evidence" value="ECO:0007669"/>
    <property type="project" value="InterPro"/>
</dbReference>
<dbReference type="InterPro" id="IPR001841">
    <property type="entry name" value="Znf_RING"/>
</dbReference>